<evidence type="ECO:0000259" key="11">
    <source>
        <dbReference type="Pfam" id="PF14905"/>
    </source>
</evidence>
<keyword evidence="3" id="KW-1134">Transmembrane beta strand</keyword>
<comment type="caution">
    <text evidence="12">The sequence shown here is derived from an EMBL/GenBank/DDBJ whole genome shotgun (WGS) entry which is preliminary data.</text>
</comment>
<feature type="domain" description="TonB-dependent receptor plug" evidence="10">
    <location>
        <begin position="165"/>
        <end position="242"/>
    </location>
</feature>
<evidence type="ECO:0000256" key="6">
    <source>
        <dbReference type="ARBA" id="ARBA00023136"/>
    </source>
</evidence>
<evidence type="ECO:0000256" key="9">
    <source>
        <dbReference type="SAM" id="SignalP"/>
    </source>
</evidence>
<dbReference type="PANTHER" id="PTHR30069">
    <property type="entry name" value="TONB-DEPENDENT OUTER MEMBRANE RECEPTOR"/>
    <property type="match status" value="1"/>
</dbReference>
<dbReference type="PANTHER" id="PTHR30069:SF29">
    <property type="entry name" value="HEMOGLOBIN AND HEMOGLOBIN-HAPTOGLOBIN-BINDING PROTEIN 1-RELATED"/>
    <property type="match status" value="1"/>
</dbReference>
<dbReference type="GO" id="GO:0044718">
    <property type="term" value="P:siderophore transmembrane transport"/>
    <property type="evidence" value="ECO:0007669"/>
    <property type="project" value="TreeGrafter"/>
</dbReference>
<evidence type="ECO:0000313" key="13">
    <source>
        <dbReference type="Proteomes" id="UP000239872"/>
    </source>
</evidence>
<sequence>MPHLKHILTTSAIALLLSSTHIVSAQTGLLNEKPALQTPAPATTGKISGKLTDSKGVPLSYVTVTLLRTDSSVVNGDLSKDDGSFSIAPTGLGNFRLRIESIGSSTKFFNVTITADSLEKNLGKIKILQSETTLKTATVTGEKPVVELKVDKKVFNVEKNITSSGGSATDVLQNVPSVSVDVDGSVSLRGKRGVTILIDGKPATLLGSDVTSALQSMPASSIESVEVITNPSAKYDAQGTTGIINIITKKDGRLGINGNVTLGAGTRDKYNGNFGLNIRKGKWSAFMNANLRINNTYNNVITDRQDRAADTLGRLKSYHTYEHVPRNFSGSFNSIGVTYDVNKYNSFTITENINKMGFGFSDNSDYNIYSSANQAVLPIYHQNRFSKSSGGPLSLSSAIDYKHKFKKKDEELSIDATYATTTIQREQIYTTYADSPGVAGTHLYDIEQNAPGGGGNSTFNAWADYMDPLFTKNGKLGLGFKSQFYWFNSKNTPTTDTLHNSIPPVTDYSLYAKYDYEQQIHAAYVNWSDQVDKFSYQLGLRAETAEYKGTYQSAGDTSLKNSFTNLFPSAFVSYQLPGQQTVYLNYSRRTNRPNFFQLLPYLDLSNPSTVNTGNPDLIPEFIDNVEFSYNRLDKKGNNIIFSAYYQYTKNLIERLSNPIKEGQFMGLLESKPRNLESGTTFGLEAIGNLKLTKIWDATVNVNFFQNKIIIGEANKELIGNFTNRDGFGWFAKANTSLKLPAGFSLQANGNYESAKVIAQGKTKDTYWIDLALKKNMLKGKATLVLNVSDIFKTHRFINEFDQAQYYQTINRVKETRIGNITFTYRFGKTDVGKNIAGDKKEMKRPKEETKKTTQPNTEDRGKNMKDGEGGDDNGGGGGTPQGGGQKGK</sequence>
<dbReference type="InterPro" id="IPR036942">
    <property type="entry name" value="Beta-barrel_TonB_sf"/>
</dbReference>
<reference evidence="12 13" key="1">
    <citation type="submission" date="2018-01" db="EMBL/GenBank/DDBJ databases">
        <title>A novel member of the phylum Bacteroidetes isolated from glacier ice.</title>
        <authorList>
            <person name="Liu Q."/>
            <person name="Xin Y.-H."/>
        </authorList>
    </citation>
    <scope>NUCLEOTIDE SEQUENCE [LARGE SCALE GENOMIC DNA]</scope>
    <source>
        <strain evidence="12 13">RB1R16</strain>
    </source>
</reference>
<dbReference type="RefSeq" id="WP_105038855.1">
    <property type="nucleotide sequence ID" value="NZ_PPSL01000002.1"/>
</dbReference>
<comment type="subcellular location">
    <subcellularLocation>
        <location evidence="1">Cell outer membrane</location>
        <topology evidence="1">Multi-pass membrane protein</topology>
    </subcellularLocation>
</comment>
<dbReference type="AlphaFoldDB" id="A0A2S7SZH4"/>
<evidence type="ECO:0008006" key="14">
    <source>
        <dbReference type="Google" id="ProtNLM"/>
    </source>
</evidence>
<keyword evidence="7" id="KW-0998">Cell outer membrane</keyword>
<dbReference type="Pfam" id="PF13620">
    <property type="entry name" value="CarboxypepD_reg"/>
    <property type="match status" value="1"/>
</dbReference>
<evidence type="ECO:0000256" key="3">
    <source>
        <dbReference type="ARBA" id="ARBA00022452"/>
    </source>
</evidence>
<keyword evidence="13" id="KW-1185">Reference proteome</keyword>
<dbReference type="InterPro" id="IPR013784">
    <property type="entry name" value="Carb-bd-like_fold"/>
</dbReference>
<feature type="signal peptide" evidence="9">
    <location>
        <begin position="1"/>
        <end position="25"/>
    </location>
</feature>
<feature type="chain" id="PRO_5015653370" description="TonB-dependent receptor" evidence="9">
    <location>
        <begin position="26"/>
        <end position="888"/>
    </location>
</feature>
<evidence type="ECO:0000256" key="4">
    <source>
        <dbReference type="ARBA" id="ARBA00022692"/>
    </source>
</evidence>
<feature type="domain" description="Outer membrane protein beta-barrel" evidence="11">
    <location>
        <begin position="403"/>
        <end position="824"/>
    </location>
</feature>
<organism evidence="12 13">
    <name type="scientific">Flavipsychrobacter stenotrophus</name>
    <dbReference type="NCBI Taxonomy" id="2077091"/>
    <lineage>
        <taxon>Bacteria</taxon>
        <taxon>Pseudomonadati</taxon>
        <taxon>Bacteroidota</taxon>
        <taxon>Chitinophagia</taxon>
        <taxon>Chitinophagales</taxon>
        <taxon>Chitinophagaceae</taxon>
        <taxon>Flavipsychrobacter</taxon>
    </lineage>
</organism>
<accession>A0A2S7SZH4</accession>
<dbReference type="InterPro" id="IPR012910">
    <property type="entry name" value="Plug_dom"/>
</dbReference>
<keyword evidence="2" id="KW-0813">Transport</keyword>
<feature type="compositionally biased region" description="Basic and acidic residues" evidence="8">
    <location>
        <begin position="835"/>
        <end position="868"/>
    </location>
</feature>
<evidence type="ECO:0000313" key="12">
    <source>
        <dbReference type="EMBL" id="PQJ11975.1"/>
    </source>
</evidence>
<dbReference type="SUPFAM" id="SSF49452">
    <property type="entry name" value="Starch-binding domain-like"/>
    <property type="match status" value="1"/>
</dbReference>
<dbReference type="SUPFAM" id="SSF56935">
    <property type="entry name" value="Porins"/>
    <property type="match status" value="1"/>
</dbReference>
<dbReference type="EMBL" id="PPSL01000002">
    <property type="protein sequence ID" value="PQJ11975.1"/>
    <property type="molecule type" value="Genomic_DNA"/>
</dbReference>
<dbReference type="GO" id="GO:0015344">
    <property type="term" value="F:siderophore uptake transmembrane transporter activity"/>
    <property type="evidence" value="ECO:0007669"/>
    <property type="project" value="TreeGrafter"/>
</dbReference>
<gene>
    <name evidence="12" type="ORF">CJD36_009295</name>
</gene>
<dbReference type="InterPro" id="IPR041700">
    <property type="entry name" value="OMP_b-brl_3"/>
</dbReference>
<dbReference type="Gene3D" id="2.170.130.10">
    <property type="entry name" value="TonB-dependent receptor, plug domain"/>
    <property type="match status" value="1"/>
</dbReference>
<dbReference type="GO" id="GO:0030246">
    <property type="term" value="F:carbohydrate binding"/>
    <property type="evidence" value="ECO:0007669"/>
    <property type="project" value="InterPro"/>
</dbReference>
<keyword evidence="6" id="KW-0472">Membrane</keyword>
<feature type="region of interest" description="Disordered" evidence="8">
    <location>
        <begin position="835"/>
        <end position="888"/>
    </location>
</feature>
<protein>
    <recommendedName>
        <fullName evidence="14">TonB-dependent receptor</fullName>
    </recommendedName>
</protein>
<evidence type="ECO:0000256" key="5">
    <source>
        <dbReference type="ARBA" id="ARBA00022729"/>
    </source>
</evidence>
<dbReference type="Proteomes" id="UP000239872">
    <property type="component" value="Unassembled WGS sequence"/>
</dbReference>
<evidence type="ECO:0000259" key="10">
    <source>
        <dbReference type="Pfam" id="PF07715"/>
    </source>
</evidence>
<dbReference type="InterPro" id="IPR037066">
    <property type="entry name" value="Plug_dom_sf"/>
</dbReference>
<evidence type="ECO:0000256" key="7">
    <source>
        <dbReference type="ARBA" id="ARBA00023237"/>
    </source>
</evidence>
<keyword evidence="5 9" id="KW-0732">Signal</keyword>
<dbReference type="Pfam" id="PF14905">
    <property type="entry name" value="OMP_b-brl_3"/>
    <property type="match status" value="1"/>
</dbReference>
<proteinExistence type="predicted"/>
<dbReference type="Pfam" id="PF07715">
    <property type="entry name" value="Plug"/>
    <property type="match status" value="1"/>
</dbReference>
<dbReference type="GO" id="GO:0009279">
    <property type="term" value="C:cell outer membrane"/>
    <property type="evidence" value="ECO:0007669"/>
    <property type="project" value="UniProtKB-SubCell"/>
</dbReference>
<evidence type="ECO:0000256" key="8">
    <source>
        <dbReference type="SAM" id="MobiDB-lite"/>
    </source>
</evidence>
<evidence type="ECO:0000256" key="2">
    <source>
        <dbReference type="ARBA" id="ARBA00022448"/>
    </source>
</evidence>
<dbReference type="OrthoDB" id="905812at2"/>
<keyword evidence="4" id="KW-0812">Transmembrane</keyword>
<dbReference type="InterPro" id="IPR039426">
    <property type="entry name" value="TonB-dep_rcpt-like"/>
</dbReference>
<feature type="compositionally biased region" description="Gly residues" evidence="8">
    <location>
        <begin position="872"/>
        <end position="888"/>
    </location>
</feature>
<name>A0A2S7SZH4_9BACT</name>
<evidence type="ECO:0000256" key="1">
    <source>
        <dbReference type="ARBA" id="ARBA00004571"/>
    </source>
</evidence>
<dbReference type="Gene3D" id="2.40.170.20">
    <property type="entry name" value="TonB-dependent receptor, beta-barrel domain"/>
    <property type="match status" value="1"/>
</dbReference>